<keyword evidence="13" id="KW-0479">Metal-binding</keyword>
<comment type="catalytic activity">
    <reaction evidence="1">
        <text>4-hydroxy-4-methyl-2-oxoglutarate = 2 pyruvate</text>
        <dbReference type="Rhea" id="RHEA:22748"/>
        <dbReference type="ChEBI" id="CHEBI:15361"/>
        <dbReference type="ChEBI" id="CHEBI:58276"/>
        <dbReference type="EC" id="4.1.3.17"/>
    </reaction>
</comment>
<evidence type="ECO:0000313" key="15">
    <source>
        <dbReference type="Proteomes" id="UP000194360"/>
    </source>
</evidence>
<keyword evidence="15" id="KW-1185">Reference proteome</keyword>
<dbReference type="Pfam" id="PF03737">
    <property type="entry name" value="RraA-like"/>
    <property type="match status" value="1"/>
</dbReference>
<organism evidence="14 15">
    <name type="scientific">Pseudonocardia autotrophica</name>
    <name type="common">Amycolata autotrophica</name>
    <name type="synonym">Nocardia autotrophica</name>
    <dbReference type="NCBI Taxonomy" id="2074"/>
    <lineage>
        <taxon>Bacteria</taxon>
        <taxon>Bacillati</taxon>
        <taxon>Actinomycetota</taxon>
        <taxon>Actinomycetes</taxon>
        <taxon>Pseudonocardiales</taxon>
        <taxon>Pseudonocardiaceae</taxon>
        <taxon>Pseudonocardia</taxon>
    </lineage>
</organism>
<keyword evidence="13" id="KW-0460">Magnesium</keyword>
<dbReference type="GO" id="GO:0008948">
    <property type="term" value="F:oxaloacetate decarboxylase activity"/>
    <property type="evidence" value="ECO:0007669"/>
    <property type="project" value="UniProtKB-EC"/>
</dbReference>
<feature type="binding site" evidence="13">
    <location>
        <position position="118"/>
    </location>
    <ligand>
        <name>Mg(2+)</name>
        <dbReference type="ChEBI" id="CHEBI:18420"/>
    </ligand>
</feature>
<dbReference type="Gene3D" id="3.50.30.40">
    <property type="entry name" value="Ribonuclease E inhibitor RraA/RraA-like"/>
    <property type="match status" value="1"/>
</dbReference>
<dbReference type="AlphaFoldDB" id="A0A1Y2MYT8"/>
<evidence type="ECO:0000256" key="1">
    <source>
        <dbReference type="ARBA" id="ARBA00001342"/>
    </source>
</evidence>
<dbReference type="Proteomes" id="UP000194360">
    <property type="component" value="Unassembled WGS sequence"/>
</dbReference>
<dbReference type="SUPFAM" id="SSF89562">
    <property type="entry name" value="RraA-like"/>
    <property type="match status" value="1"/>
</dbReference>
<dbReference type="RefSeq" id="WP_085913021.1">
    <property type="nucleotide sequence ID" value="NZ_AP018920.1"/>
</dbReference>
<evidence type="ECO:0000256" key="5">
    <source>
        <dbReference type="ARBA" id="ARBA00012213"/>
    </source>
</evidence>
<evidence type="ECO:0000256" key="8">
    <source>
        <dbReference type="ARBA" id="ARBA00025046"/>
    </source>
</evidence>
<dbReference type="EMBL" id="MIGB01000013">
    <property type="protein sequence ID" value="OSY40374.1"/>
    <property type="molecule type" value="Genomic_DNA"/>
</dbReference>
<dbReference type="OrthoDB" id="943692at2"/>
<evidence type="ECO:0000313" key="14">
    <source>
        <dbReference type="EMBL" id="OSY40374.1"/>
    </source>
</evidence>
<evidence type="ECO:0000256" key="13">
    <source>
        <dbReference type="PIRSR" id="PIRSR605493-1"/>
    </source>
</evidence>
<gene>
    <name evidence="14" type="primary">proA_2</name>
    <name evidence="14" type="ORF">BG845_02778</name>
</gene>
<proteinExistence type="inferred from homology"/>
<comment type="function">
    <text evidence="8">Catalyzes the aldol cleavage of 4-hydroxy-4-methyl-2-oxoglutarate (HMG) into 2 molecules of pyruvate. Also contains a secondary oxaloacetate (OAA) decarboxylase activity due to the common pyruvate enolate transition state formed following C-C bond cleavage in the retro-aldol and decarboxylation reactions.</text>
</comment>
<reference evidence="14 15" key="1">
    <citation type="submission" date="2016-09" db="EMBL/GenBank/DDBJ databases">
        <title>Pseudonocardia autotrophica DSM535, a candidate organism with high potential of specific P450 cytochromes.</title>
        <authorList>
            <person name="Grumaz C."/>
            <person name="Vainshtein Y."/>
            <person name="Kirstahler P."/>
            <person name="Sohn K."/>
        </authorList>
    </citation>
    <scope>NUCLEOTIDE SEQUENCE [LARGE SCALE GENOMIC DNA]</scope>
    <source>
        <strain evidence="14 15">DSM 535</strain>
    </source>
</reference>
<dbReference type="InterPro" id="IPR005493">
    <property type="entry name" value="RraA/RraA-like"/>
</dbReference>
<dbReference type="PANTHER" id="PTHR33254">
    <property type="entry name" value="4-HYDROXY-4-METHYL-2-OXOGLUTARATE ALDOLASE 3-RELATED"/>
    <property type="match status" value="1"/>
</dbReference>
<comment type="similarity">
    <text evidence="3">Belongs to the class II aldolase/RraA-like family.</text>
</comment>
<evidence type="ECO:0000256" key="12">
    <source>
        <dbReference type="ARBA" id="ARBA00047973"/>
    </source>
</evidence>
<sequence length="224" mass="22623">MSGRETDPLTRLPGLDSCAVSDALDTLGLPGATTGIGPLWPVSEPVAGRVRTVLAGPPSSSGPARHIAAEAIGAAGAGDVLVIANGGRLDVSCWGGILTVAAAHRGISGVVVDGAMRDIAECEEHGFPVFGRAVVPVSARGRIVQVAMGGPIRVAGVDVADGDLVLADRSGVVFIPAADAGRVLDLADRIVERETAMAAAVGAGRPVTDVMHDSRFPTVEEADR</sequence>
<dbReference type="EC" id="4.1.3.17" evidence="5"/>
<dbReference type="GO" id="GO:0046872">
    <property type="term" value="F:metal ion binding"/>
    <property type="evidence" value="ECO:0007669"/>
    <property type="project" value="UniProtKB-KW"/>
</dbReference>
<evidence type="ECO:0000256" key="4">
    <source>
        <dbReference type="ARBA" id="ARBA00011233"/>
    </source>
</evidence>
<evidence type="ECO:0000256" key="11">
    <source>
        <dbReference type="ARBA" id="ARBA00032305"/>
    </source>
</evidence>
<dbReference type="PANTHER" id="PTHR33254:SF4">
    <property type="entry name" value="4-HYDROXY-4-METHYL-2-OXOGLUTARATE ALDOLASE 3-RELATED"/>
    <property type="match status" value="1"/>
</dbReference>
<feature type="binding site" evidence="13">
    <location>
        <begin position="95"/>
        <end position="98"/>
    </location>
    <ligand>
        <name>substrate</name>
    </ligand>
</feature>
<evidence type="ECO:0000256" key="10">
    <source>
        <dbReference type="ARBA" id="ARBA00030169"/>
    </source>
</evidence>
<dbReference type="CDD" id="cd16841">
    <property type="entry name" value="RraA_family"/>
    <property type="match status" value="1"/>
</dbReference>
<evidence type="ECO:0000256" key="2">
    <source>
        <dbReference type="ARBA" id="ARBA00001968"/>
    </source>
</evidence>
<evidence type="ECO:0000256" key="3">
    <source>
        <dbReference type="ARBA" id="ARBA00008621"/>
    </source>
</evidence>
<comment type="catalytic activity">
    <reaction evidence="12">
        <text>oxaloacetate + H(+) = pyruvate + CO2</text>
        <dbReference type="Rhea" id="RHEA:15641"/>
        <dbReference type="ChEBI" id="CHEBI:15361"/>
        <dbReference type="ChEBI" id="CHEBI:15378"/>
        <dbReference type="ChEBI" id="CHEBI:16452"/>
        <dbReference type="ChEBI" id="CHEBI:16526"/>
        <dbReference type="EC" id="4.1.1.112"/>
    </reaction>
</comment>
<comment type="subunit">
    <text evidence="4">Homotrimer.</text>
</comment>
<feature type="binding site" evidence="13">
    <location>
        <position position="117"/>
    </location>
    <ligand>
        <name>substrate</name>
    </ligand>
</feature>
<dbReference type="STRING" id="2074.BG845_02778"/>
<dbReference type="GO" id="GO:0047443">
    <property type="term" value="F:4-hydroxy-4-methyl-2-oxoglutarate aldolase activity"/>
    <property type="evidence" value="ECO:0007669"/>
    <property type="project" value="UniProtKB-EC"/>
</dbReference>
<evidence type="ECO:0000256" key="7">
    <source>
        <dbReference type="ARBA" id="ARBA00016549"/>
    </source>
</evidence>
<protein>
    <recommendedName>
        <fullName evidence="7">Putative 4-hydroxy-4-methyl-2-oxoglutarate aldolase</fullName>
        <ecNumber evidence="6">4.1.1.112</ecNumber>
        <ecNumber evidence="5">4.1.3.17</ecNumber>
    </recommendedName>
    <alternativeName>
        <fullName evidence="11">Oxaloacetate decarboxylase</fullName>
    </alternativeName>
    <alternativeName>
        <fullName evidence="9">Regulator of ribonuclease activity homolog</fullName>
    </alternativeName>
    <alternativeName>
        <fullName evidence="10">RraA-like protein</fullName>
    </alternativeName>
</protein>
<dbReference type="EC" id="4.1.1.112" evidence="6"/>
<comment type="cofactor">
    <cofactor evidence="13">
        <name>Mg(2+)</name>
        <dbReference type="ChEBI" id="CHEBI:18420"/>
    </cofactor>
</comment>
<comment type="caution">
    <text evidence="14">The sequence shown here is derived from an EMBL/GenBank/DDBJ whole genome shotgun (WGS) entry which is preliminary data.</text>
</comment>
<name>A0A1Y2MYT8_PSEAH</name>
<dbReference type="InterPro" id="IPR036704">
    <property type="entry name" value="RraA/RraA-like_sf"/>
</dbReference>
<keyword evidence="14" id="KW-0456">Lyase</keyword>
<evidence type="ECO:0000256" key="6">
    <source>
        <dbReference type="ARBA" id="ARBA00012947"/>
    </source>
</evidence>
<accession>A0A1Y2MYT8</accession>
<evidence type="ECO:0000256" key="9">
    <source>
        <dbReference type="ARBA" id="ARBA00029596"/>
    </source>
</evidence>
<comment type="cofactor">
    <cofactor evidence="2">
        <name>a divalent metal cation</name>
        <dbReference type="ChEBI" id="CHEBI:60240"/>
    </cofactor>
</comment>